<dbReference type="AlphaFoldDB" id="A0AAX1WDD3"/>
<evidence type="ECO:0008006" key="3">
    <source>
        <dbReference type="Google" id="ProtNLM"/>
    </source>
</evidence>
<evidence type="ECO:0000313" key="2">
    <source>
        <dbReference type="Proteomes" id="UP000286098"/>
    </source>
</evidence>
<dbReference type="Pfam" id="PF02413">
    <property type="entry name" value="Caudo_TAP"/>
    <property type="match status" value="1"/>
</dbReference>
<reference evidence="1 2" key="1">
    <citation type="submission" date="2018-10" db="EMBL/GenBank/DDBJ databases">
        <authorList>
            <person name="Vanduin D."/>
            <person name="Fouts D."/>
            <person name="Wright M."/>
            <person name="Sutton G."/>
            <person name="Nguyen K."/>
            <person name="Kreiswirth B."/>
            <person name="Chen L."/>
            <person name="Rojas L."/>
            <person name="Hujer A."/>
            <person name="Hujer K."/>
            <person name="Bonomo R."/>
            <person name="Adams M."/>
        </authorList>
    </citation>
    <scope>NUCLEOTIDE SEQUENCE [LARGE SCALE GENOMIC DNA]</scope>
    <source>
        <strain evidence="1 2">CRK0054</strain>
    </source>
</reference>
<sequence>MPDKEYWAVTETSYRAVSGPDSLAEGETLVEGARPVIPYLDNLYTQQEQRTKADAIIESLQEAVDVDLASDDEKSRLLAWKRYRVLLSRVDLRAATPGWPTLPD</sequence>
<dbReference type="RefSeq" id="WP_055321782.1">
    <property type="nucleotide sequence ID" value="NZ_CP045064.2"/>
</dbReference>
<accession>A0AAX1WDD3</accession>
<gene>
    <name evidence="1" type="ORF">B9059_021680</name>
</gene>
<dbReference type="Proteomes" id="UP000286098">
    <property type="component" value="Unassembled WGS sequence"/>
</dbReference>
<organism evidence="1 2">
    <name type="scientific">Enterobacter roggenkampii</name>
    <dbReference type="NCBI Taxonomy" id="1812935"/>
    <lineage>
        <taxon>Bacteria</taxon>
        <taxon>Pseudomonadati</taxon>
        <taxon>Pseudomonadota</taxon>
        <taxon>Gammaproteobacteria</taxon>
        <taxon>Enterobacterales</taxon>
        <taxon>Enterobacteriaceae</taxon>
        <taxon>Enterobacter</taxon>
        <taxon>Enterobacter cloacae complex</taxon>
    </lineage>
</organism>
<evidence type="ECO:0000313" key="1">
    <source>
        <dbReference type="EMBL" id="RNT34568.1"/>
    </source>
</evidence>
<name>A0AAX1WDD3_9ENTR</name>
<protein>
    <recommendedName>
        <fullName evidence="3">Tail fiber assembly protein</fullName>
    </recommendedName>
</protein>
<comment type="caution">
    <text evidence="1">The sequence shown here is derived from an EMBL/GenBank/DDBJ whole genome shotgun (WGS) entry which is preliminary data.</text>
</comment>
<proteinExistence type="predicted"/>
<dbReference type="EMBL" id="NEYZ02000088">
    <property type="protein sequence ID" value="RNT34568.1"/>
    <property type="molecule type" value="Genomic_DNA"/>
</dbReference>
<dbReference type="InterPro" id="IPR003458">
    <property type="entry name" value="Phage_T4_Gp38_tail_assem"/>
</dbReference>